<gene>
    <name evidence="1" type="ORF">RRG08_020001</name>
</gene>
<accession>A0AAE1BBP4</accession>
<sequence>MDIQLNPADQKRCWKHGMRSLMEHVEYSNTDDCVESESHPGRVILGGLPVFCFTVALTQSFFLSSEMAGFWSLESCEFLDNVRILPLTPQSLGLACLLS</sequence>
<evidence type="ECO:0000313" key="1">
    <source>
        <dbReference type="EMBL" id="KAK3802900.1"/>
    </source>
</evidence>
<proteinExistence type="predicted"/>
<keyword evidence="2" id="KW-1185">Reference proteome</keyword>
<dbReference type="AlphaFoldDB" id="A0AAE1BBP4"/>
<protein>
    <submittedName>
        <fullName evidence="1">Uncharacterized protein</fullName>
    </submittedName>
</protein>
<organism evidence="1 2">
    <name type="scientific">Elysia crispata</name>
    <name type="common">lettuce slug</name>
    <dbReference type="NCBI Taxonomy" id="231223"/>
    <lineage>
        <taxon>Eukaryota</taxon>
        <taxon>Metazoa</taxon>
        <taxon>Spiralia</taxon>
        <taxon>Lophotrochozoa</taxon>
        <taxon>Mollusca</taxon>
        <taxon>Gastropoda</taxon>
        <taxon>Heterobranchia</taxon>
        <taxon>Euthyneura</taxon>
        <taxon>Panpulmonata</taxon>
        <taxon>Sacoglossa</taxon>
        <taxon>Placobranchoidea</taxon>
        <taxon>Plakobranchidae</taxon>
        <taxon>Elysia</taxon>
    </lineage>
</organism>
<comment type="caution">
    <text evidence="1">The sequence shown here is derived from an EMBL/GenBank/DDBJ whole genome shotgun (WGS) entry which is preliminary data.</text>
</comment>
<dbReference type="EMBL" id="JAWDGP010000205">
    <property type="protein sequence ID" value="KAK3802900.1"/>
    <property type="molecule type" value="Genomic_DNA"/>
</dbReference>
<reference evidence="1" key="1">
    <citation type="journal article" date="2023" name="G3 (Bethesda)">
        <title>A reference genome for the long-term kleptoplast-retaining sea slug Elysia crispata morphotype clarki.</title>
        <authorList>
            <person name="Eastman K.E."/>
            <person name="Pendleton A.L."/>
            <person name="Shaikh M.A."/>
            <person name="Suttiyut T."/>
            <person name="Ogas R."/>
            <person name="Tomko P."/>
            <person name="Gavelis G."/>
            <person name="Widhalm J.R."/>
            <person name="Wisecaver J.H."/>
        </authorList>
    </citation>
    <scope>NUCLEOTIDE SEQUENCE</scope>
    <source>
        <strain evidence="1">ECLA1</strain>
    </source>
</reference>
<name>A0AAE1BBP4_9GAST</name>
<evidence type="ECO:0000313" key="2">
    <source>
        <dbReference type="Proteomes" id="UP001283361"/>
    </source>
</evidence>
<dbReference type="Proteomes" id="UP001283361">
    <property type="component" value="Unassembled WGS sequence"/>
</dbReference>